<name>A0A395J3L9_9HELO</name>
<dbReference type="EMBL" id="QKRW01000004">
    <property type="protein sequence ID" value="RAL67062.1"/>
    <property type="molecule type" value="Genomic_DNA"/>
</dbReference>
<sequence>MRIYEYGYSIRTLGLLARATIKKWPIQKPRQLATAAPLHAERYDITCGISGKITVELYNSFLLRNSPSTPLVIYLPPCPTSPLLPLNPPSWLLSSYPILNIPYRWSHNPSIYHIVTQTLIHFQYHFTIHFTPTLGSWTVIFHLYPPSPDLWIHLSFNALKAYPKTPSNIWILPWWHSCHLSRPHRIPHLLPPTHKDPFPHSSQWNLRLDTHLNQTWPF</sequence>
<dbReference type="OrthoDB" id="5396420at2759"/>
<comment type="caution">
    <text evidence="1">The sequence shown here is derived from an EMBL/GenBank/DDBJ whole genome shotgun (WGS) entry which is preliminary data.</text>
</comment>
<accession>A0A395J3L9</accession>
<proteinExistence type="predicted"/>
<gene>
    <name evidence="1" type="ORF">DID88_007842</name>
</gene>
<organism evidence="1 2">
    <name type="scientific">Monilinia fructigena</name>
    <dbReference type="NCBI Taxonomy" id="38457"/>
    <lineage>
        <taxon>Eukaryota</taxon>
        <taxon>Fungi</taxon>
        <taxon>Dikarya</taxon>
        <taxon>Ascomycota</taxon>
        <taxon>Pezizomycotina</taxon>
        <taxon>Leotiomycetes</taxon>
        <taxon>Helotiales</taxon>
        <taxon>Sclerotiniaceae</taxon>
        <taxon>Monilinia</taxon>
    </lineage>
</organism>
<reference evidence="1 2" key="1">
    <citation type="submission" date="2018-06" db="EMBL/GenBank/DDBJ databases">
        <title>Genome Sequence of the Brown Rot Fungal Pathogen Monilinia fructigena.</title>
        <authorList>
            <person name="Landi L."/>
            <person name="De Miccolis Angelini R.M."/>
            <person name="Pollastro S."/>
            <person name="Abate D."/>
            <person name="Faretra F."/>
            <person name="Romanazzi G."/>
        </authorList>
    </citation>
    <scope>NUCLEOTIDE SEQUENCE [LARGE SCALE GENOMIC DNA]</scope>
    <source>
        <strain evidence="1 2">Mfrg269</strain>
    </source>
</reference>
<keyword evidence="2" id="KW-1185">Reference proteome</keyword>
<evidence type="ECO:0000313" key="1">
    <source>
        <dbReference type="EMBL" id="RAL67062.1"/>
    </source>
</evidence>
<evidence type="ECO:0000313" key="2">
    <source>
        <dbReference type="Proteomes" id="UP000249056"/>
    </source>
</evidence>
<dbReference type="AlphaFoldDB" id="A0A395J3L9"/>
<dbReference type="Proteomes" id="UP000249056">
    <property type="component" value="Unassembled WGS sequence"/>
</dbReference>
<protein>
    <submittedName>
        <fullName evidence="1">Uncharacterized protein</fullName>
    </submittedName>
</protein>